<feature type="non-terminal residue" evidence="2">
    <location>
        <position position="1"/>
    </location>
</feature>
<feature type="compositionally biased region" description="Basic residues" evidence="1">
    <location>
        <begin position="1"/>
        <end position="11"/>
    </location>
</feature>
<feature type="compositionally biased region" description="Basic residues" evidence="1">
    <location>
        <begin position="36"/>
        <end position="47"/>
    </location>
</feature>
<organism evidence="2">
    <name type="scientific">uncultured Nocardioidaceae bacterium</name>
    <dbReference type="NCBI Taxonomy" id="253824"/>
    <lineage>
        <taxon>Bacteria</taxon>
        <taxon>Bacillati</taxon>
        <taxon>Actinomycetota</taxon>
        <taxon>Actinomycetes</taxon>
        <taxon>Propionibacteriales</taxon>
        <taxon>Nocardioidaceae</taxon>
        <taxon>environmental samples</taxon>
    </lineage>
</organism>
<reference evidence="2" key="1">
    <citation type="submission" date="2020-02" db="EMBL/GenBank/DDBJ databases">
        <authorList>
            <person name="Meier V. D."/>
        </authorList>
    </citation>
    <scope>NUCLEOTIDE SEQUENCE</scope>
    <source>
        <strain evidence="2">AVDCRST_MAG47</strain>
    </source>
</reference>
<dbReference type="EMBL" id="CADCUK010000053">
    <property type="protein sequence ID" value="CAA9367347.1"/>
    <property type="molecule type" value="Genomic_DNA"/>
</dbReference>
<feature type="compositionally biased region" description="Basic residues" evidence="1">
    <location>
        <begin position="212"/>
        <end position="222"/>
    </location>
</feature>
<feature type="non-terminal residue" evidence="2">
    <location>
        <position position="259"/>
    </location>
</feature>
<keyword evidence="2" id="KW-0456">Lyase</keyword>
<feature type="compositionally biased region" description="Basic residues" evidence="1">
    <location>
        <begin position="135"/>
        <end position="149"/>
    </location>
</feature>
<dbReference type="AlphaFoldDB" id="A0A6J4MS38"/>
<feature type="compositionally biased region" description="Basic residues" evidence="1">
    <location>
        <begin position="71"/>
        <end position="91"/>
    </location>
</feature>
<proteinExistence type="predicted"/>
<protein>
    <submittedName>
        <fullName evidence="2">Enoyl-CoA hydratase</fullName>
        <ecNumber evidence="2">4.2.1.17</ecNumber>
    </submittedName>
</protein>
<feature type="compositionally biased region" description="Gly residues" evidence="1">
    <location>
        <begin position="199"/>
        <end position="208"/>
    </location>
</feature>
<feature type="compositionally biased region" description="Basic residues" evidence="1">
    <location>
        <begin position="98"/>
        <end position="121"/>
    </location>
</feature>
<feature type="compositionally biased region" description="Basic and acidic residues" evidence="1">
    <location>
        <begin position="122"/>
        <end position="134"/>
    </location>
</feature>
<feature type="compositionally biased region" description="Basic residues" evidence="1">
    <location>
        <begin position="173"/>
        <end position="189"/>
    </location>
</feature>
<feature type="compositionally biased region" description="Basic and acidic residues" evidence="1">
    <location>
        <begin position="12"/>
        <end position="26"/>
    </location>
</feature>
<feature type="region of interest" description="Disordered" evidence="1">
    <location>
        <begin position="1"/>
        <end position="225"/>
    </location>
</feature>
<gene>
    <name evidence="2" type="ORF">AVDCRST_MAG47-735</name>
</gene>
<evidence type="ECO:0000256" key="1">
    <source>
        <dbReference type="SAM" id="MobiDB-lite"/>
    </source>
</evidence>
<accession>A0A6J4MS38</accession>
<name>A0A6J4MS38_9ACTN</name>
<dbReference type="GO" id="GO:0004300">
    <property type="term" value="F:enoyl-CoA hydratase activity"/>
    <property type="evidence" value="ECO:0007669"/>
    <property type="project" value="UniProtKB-EC"/>
</dbReference>
<dbReference type="EC" id="4.2.1.17" evidence="2"/>
<feature type="compositionally biased region" description="Low complexity" evidence="1">
    <location>
        <begin position="151"/>
        <end position="160"/>
    </location>
</feature>
<sequence>GRVRPARGRGRCGHDPHRPAEDERPRQAGPGGDPGRRRRGDRARRRPCRGDLRRRAGVRGRRGHQGDGRHVVRRHGQAVRRPAVRVHRGRPHPQAGRRGGHRLRARGRLRAGPVRRHPDRRRQRDPGAARDPARHHPRRRRHPTSHPPRRPQQGQGPHLQRTVRQGAGGPRDRARRPARAGRRRLHRGGRLGAAVHRCGGAGAAGRQGVGRPRARGRPRHRTGDRASAIRGPVRHRGQVDRHAVIRGERTGQGAVHRTV</sequence>
<evidence type="ECO:0000313" key="2">
    <source>
        <dbReference type="EMBL" id="CAA9367347.1"/>
    </source>
</evidence>